<proteinExistence type="predicted"/>
<evidence type="ECO:0000313" key="5">
    <source>
        <dbReference type="EMBL" id="CAL6095232.1"/>
    </source>
</evidence>
<evidence type="ECO:0000313" key="1">
    <source>
        <dbReference type="EMBL" id="CAI9918112.1"/>
    </source>
</evidence>
<organism evidence="3">
    <name type="scientific">Hexamita inflata</name>
    <dbReference type="NCBI Taxonomy" id="28002"/>
    <lineage>
        <taxon>Eukaryota</taxon>
        <taxon>Metamonada</taxon>
        <taxon>Diplomonadida</taxon>
        <taxon>Hexamitidae</taxon>
        <taxon>Hexamitinae</taxon>
        <taxon>Hexamita</taxon>
    </lineage>
</organism>
<keyword evidence="7" id="KW-1185">Reference proteome</keyword>
<dbReference type="EMBL" id="CAXDID020000474">
    <property type="protein sequence ID" value="CAL6095232.1"/>
    <property type="molecule type" value="Genomic_DNA"/>
</dbReference>
<reference evidence="3" key="1">
    <citation type="submission" date="2023-06" db="EMBL/GenBank/DDBJ databases">
        <authorList>
            <person name="Kurt Z."/>
        </authorList>
    </citation>
    <scope>NUCLEOTIDE SEQUENCE</scope>
</reference>
<gene>
    <name evidence="2" type="ORF">HINF_LOCUS34514</name>
    <name evidence="3" type="ORF">HINF_LOCUS54888</name>
    <name evidence="1" type="ORF">HINF_LOCUS5757</name>
    <name evidence="4" type="ORF">HINF_LOCUS64648</name>
    <name evidence="5" type="ORF">HINF_LOCUS67850</name>
    <name evidence="6" type="ORF">HINF_LOCUS68149</name>
</gene>
<sequence>MTTLFDAIRANNFELFQQSTHLLKNLNESGDTALFYLIKQYALDKTKYQNHQELLQMLGVLFASEAEIICNNQHVLCLCQQHQLFRELAVYHLFGFDCNKNAFFIEASKEQFVVQSENKILIVNKNEWKIIDAEKRTEQEILGIKRSFFYQQ</sequence>
<reference evidence="4 7" key="2">
    <citation type="submission" date="2024-07" db="EMBL/GenBank/DDBJ databases">
        <authorList>
            <person name="Akdeniz Z."/>
        </authorList>
    </citation>
    <scope>NUCLEOTIDE SEQUENCE [LARGE SCALE GENOMIC DNA]</scope>
</reference>
<dbReference type="EMBL" id="CATOUU010001018">
    <property type="protein sequence ID" value="CAI9967243.1"/>
    <property type="molecule type" value="Genomic_DNA"/>
</dbReference>
<evidence type="ECO:0000313" key="7">
    <source>
        <dbReference type="Proteomes" id="UP001642409"/>
    </source>
</evidence>
<comment type="caution">
    <text evidence="3">The sequence shown here is derived from an EMBL/GenBank/DDBJ whole genome shotgun (WGS) entry which is preliminary data.</text>
</comment>
<evidence type="ECO:0000313" key="6">
    <source>
        <dbReference type="EMBL" id="CAL6095854.1"/>
    </source>
</evidence>
<dbReference type="EMBL" id="CAXDID020000480">
    <property type="protein sequence ID" value="CAL6095854.1"/>
    <property type="molecule type" value="Genomic_DNA"/>
</dbReference>
<dbReference type="EMBL" id="CAXDID020000416">
    <property type="protein sequence ID" value="CAL6089163.1"/>
    <property type="molecule type" value="Genomic_DNA"/>
</dbReference>
<dbReference type="Proteomes" id="UP001642409">
    <property type="component" value="Unassembled WGS sequence"/>
</dbReference>
<dbReference type="EMBL" id="CATOUU010000150">
    <property type="protein sequence ID" value="CAI9918112.1"/>
    <property type="molecule type" value="Genomic_DNA"/>
</dbReference>
<name>A0AA86VI06_9EUKA</name>
<evidence type="ECO:0000313" key="3">
    <source>
        <dbReference type="EMBL" id="CAI9967243.1"/>
    </source>
</evidence>
<evidence type="ECO:0000313" key="4">
    <source>
        <dbReference type="EMBL" id="CAL6089163.1"/>
    </source>
</evidence>
<protein>
    <submittedName>
        <fullName evidence="4">Hypothetical_protein</fullName>
    </submittedName>
</protein>
<dbReference type="EMBL" id="CATOUU010000767">
    <property type="protein sequence ID" value="CAI9946869.1"/>
    <property type="molecule type" value="Genomic_DNA"/>
</dbReference>
<dbReference type="AlphaFoldDB" id="A0AA86VI06"/>
<accession>A0AA86VI06</accession>
<evidence type="ECO:0000313" key="2">
    <source>
        <dbReference type="EMBL" id="CAI9946869.1"/>
    </source>
</evidence>